<sequence>MRSNTVAHRAGLGDPDPLGLHNILTDLLPRTADAPVGYAWLSLSSDAAELGEWEKPGRQRSSHQDRNGACLTPHAGGTREAALRRSACTSPRLVRRLAE</sequence>
<proteinExistence type="predicted"/>
<dbReference type="Proteomes" id="UP001500213">
    <property type="component" value="Unassembled WGS sequence"/>
</dbReference>
<protein>
    <submittedName>
        <fullName evidence="2">Uncharacterized protein</fullName>
    </submittedName>
</protein>
<evidence type="ECO:0000256" key="1">
    <source>
        <dbReference type="SAM" id="MobiDB-lite"/>
    </source>
</evidence>
<evidence type="ECO:0000313" key="3">
    <source>
        <dbReference type="Proteomes" id="UP001500213"/>
    </source>
</evidence>
<feature type="region of interest" description="Disordered" evidence="1">
    <location>
        <begin position="52"/>
        <end position="87"/>
    </location>
</feature>
<keyword evidence="3" id="KW-1185">Reference proteome</keyword>
<accession>A0ABP8AXG6</accession>
<dbReference type="EMBL" id="BAABBX010000016">
    <property type="protein sequence ID" value="GAA4192582.1"/>
    <property type="molecule type" value="Genomic_DNA"/>
</dbReference>
<gene>
    <name evidence="2" type="ORF">GCM10022288_25030</name>
</gene>
<feature type="compositionally biased region" description="Basic and acidic residues" evidence="1">
    <location>
        <begin position="52"/>
        <end position="66"/>
    </location>
</feature>
<reference evidence="3" key="1">
    <citation type="journal article" date="2019" name="Int. J. Syst. Evol. Microbiol.">
        <title>The Global Catalogue of Microorganisms (GCM) 10K type strain sequencing project: providing services to taxonomists for standard genome sequencing and annotation.</title>
        <authorList>
            <consortium name="The Broad Institute Genomics Platform"/>
            <consortium name="The Broad Institute Genome Sequencing Center for Infectious Disease"/>
            <person name="Wu L."/>
            <person name="Ma J."/>
        </authorList>
    </citation>
    <scope>NUCLEOTIDE SEQUENCE [LARGE SCALE GENOMIC DNA]</scope>
    <source>
        <strain evidence="3">JCM 17593</strain>
    </source>
</reference>
<evidence type="ECO:0000313" key="2">
    <source>
        <dbReference type="EMBL" id="GAA4192582.1"/>
    </source>
</evidence>
<organism evidence="2 3">
    <name type="scientific">Gryllotalpicola kribbensis</name>
    <dbReference type="NCBI Taxonomy" id="993084"/>
    <lineage>
        <taxon>Bacteria</taxon>
        <taxon>Bacillati</taxon>
        <taxon>Actinomycetota</taxon>
        <taxon>Actinomycetes</taxon>
        <taxon>Micrococcales</taxon>
        <taxon>Microbacteriaceae</taxon>
        <taxon>Gryllotalpicola</taxon>
    </lineage>
</organism>
<comment type="caution">
    <text evidence="2">The sequence shown here is derived from an EMBL/GenBank/DDBJ whole genome shotgun (WGS) entry which is preliminary data.</text>
</comment>
<name>A0ABP8AXG6_9MICO</name>